<accession>A0A542CSD7</accession>
<dbReference type="InterPro" id="IPR006016">
    <property type="entry name" value="UspA"/>
</dbReference>
<dbReference type="InterPro" id="IPR014729">
    <property type="entry name" value="Rossmann-like_a/b/a_fold"/>
</dbReference>
<keyword evidence="3" id="KW-0067">ATP-binding</keyword>
<dbReference type="OrthoDB" id="3404132at2"/>
<dbReference type="GO" id="GO:0005524">
    <property type="term" value="F:ATP binding"/>
    <property type="evidence" value="ECO:0007669"/>
    <property type="project" value="UniProtKB-KW"/>
</dbReference>
<gene>
    <name evidence="5" type="ORF">FB471_5878</name>
</gene>
<dbReference type="RefSeq" id="WP_142002797.1">
    <property type="nucleotide sequence ID" value="NZ_VFML01000002.1"/>
</dbReference>
<organism evidence="5 6">
    <name type="scientific">Amycolatopsis cihanbeyliensis</name>
    <dbReference type="NCBI Taxonomy" id="1128664"/>
    <lineage>
        <taxon>Bacteria</taxon>
        <taxon>Bacillati</taxon>
        <taxon>Actinomycetota</taxon>
        <taxon>Actinomycetes</taxon>
        <taxon>Pseudonocardiales</taxon>
        <taxon>Pseudonocardiaceae</taxon>
        <taxon>Amycolatopsis</taxon>
    </lineage>
</organism>
<feature type="domain" description="UspA" evidence="4">
    <location>
        <begin position="9"/>
        <end position="139"/>
    </location>
</feature>
<dbReference type="EMBL" id="VFML01000002">
    <property type="protein sequence ID" value="TQI93737.1"/>
    <property type="molecule type" value="Genomic_DNA"/>
</dbReference>
<keyword evidence="2" id="KW-0547">Nucleotide-binding</keyword>
<comment type="caution">
    <text evidence="5">The sequence shown here is derived from an EMBL/GenBank/DDBJ whole genome shotgun (WGS) entry which is preliminary data.</text>
</comment>
<evidence type="ECO:0000256" key="1">
    <source>
        <dbReference type="ARBA" id="ARBA00008791"/>
    </source>
</evidence>
<reference evidence="5 6" key="1">
    <citation type="submission" date="2019-06" db="EMBL/GenBank/DDBJ databases">
        <title>Sequencing the genomes of 1000 actinobacteria strains.</title>
        <authorList>
            <person name="Klenk H.-P."/>
        </authorList>
    </citation>
    <scope>NUCLEOTIDE SEQUENCE [LARGE SCALE GENOMIC DNA]</scope>
    <source>
        <strain evidence="5 6">DSM 45679</strain>
    </source>
</reference>
<evidence type="ECO:0000313" key="6">
    <source>
        <dbReference type="Proteomes" id="UP000320876"/>
    </source>
</evidence>
<dbReference type="Proteomes" id="UP000320876">
    <property type="component" value="Unassembled WGS sequence"/>
</dbReference>
<protein>
    <submittedName>
        <fullName evidence="5">Nucleotide-binding universal stress UspA family protein</fullName>
    </submittedName>
</protein>
<dbReference type="AlphaFoldDB" id="A0A542CSD7"/>
<dbReference type="InterPro" id="IPR006015">
    <property type="entry name" value="Universal_stress_UspA"/>
</dbReference>
<dbReference type="PANTHER" id="PTHR46268">
    <property type="entry name" value="STRESS RESPONSE PROTEIN NHAX"/>
    <property type="match status" value="1"/>
</dbReference>
<dbReference type="PANTHER" id="PTHR46268:SF27">
    <property type="entry name" value="UNIVERSAL STRESS PROTEIN RV2623"/>
    <property type="match status" value="1"/>
</dbReference>
<comment type="similarity">
    <text evidence="1">Belongs to the universal stress protein A family.</text>
</comment>
<sequence length="291" mass="30414">MTDTAQQHAILAGVDGSDTALLAVRWAALEARRRDLPLRLLHVGVTYPLIARGHDDGIVAQGDEWVNAAAGVAAGAAPGVRIERQVTLGDPAQMLVEASGQARTVVLGSRGLGGFGSLLVGSIAVTVTAHAHCPVVVLRGEGLPRADAPVVVGMDGSPAGESAVEFAFEQASMRQAPLVAAHTWHESALDGAWVAEPFAIDVAETHEGERRLLSERLAGWREKYPEVEVRPEVLHTRWPAKGLLEAAAAAQLLVVGSHGRNALTGLLLGSTSQALLHKAECPVAVVRAEDG</sequence>
<evidence type="ECO:0000259" key="4">
    <source>
        <dbReference type="Pfam" id="PF00582"/>
    </source>
</evidence>
<dbReference type="Gene3D" id="3.40.50.620">
    <property type="entry name" value="HUPs"/>
    <property type="match status" value="2"/>
</dbReference>
<name>A0A542CSD7_AMYCI</name>
<keyword evidence="6" id="KW-1185">Reference proteome</keyword>
<evidence type="ECO:0000256" key="3">
    <source>
        <dbReference type="ARBA" id="ARBA00022840"/>
    </source>
</evidence>
<evidence type="ECO:0000256" key="2">
    <source>
        <dbReference type="ARBA" id="ARBA00022741"/>
    </source>
</evidence>
<dbReference type="Pfam" id="PF00582">
    <property type="entry name" value="Usp"/>
    <property type="match status" value="2"/>
</dbReference>
<dbReference type="SUPFAM" id="SSF52402">
    <property type="entry name" value="Adenine nucleotide alpha hydrolases-like"/>
    <property type="match status" value="2"/>
</dbReference>
<dbReference type="PRINTS" id="PR01438">
    <property type="entry name" value="UNVRSLSTRESS"/>
</dbReference>
<proteinExistence type="inferred from homology"/>
<feature type="domain" description="UspA" evidence="4">
    <location>
        <begin position="150"/>
        <end position="287"/>
    </location>
</feature>
<evidence type="ECO:0000313" key="5">
    <source>
        <dbReference type="EMBL" id="TQI93737.1"/>
    </source>
</evidence>